<gene>
    <name evidence="2" type="ORF">g.90032</name>
</gene>
<evidence type="ECO:0000313" key="2">
    <source>
        <dbReference type="EMBL" id="MBY21467.1"/>
    </source>
</evidence>
<dbReference type="AlphaFoldDB" id="A0A2S2NWD7"/>
<dbReference type="EMBL" id="GGMR01008848">
    <property type="protein sequence ID" value="MBY21467.1"/>
    <property type="molecule type" value="Transcribed_RNA"/>
</dbReference>
<protein>
    <submittedName>
        <fullName evidence="2">Uncharacterized protein</fullName>
    </submittedName>
</protein>
<evidence type="ECO:0000256" key="1">
    <source>
        <dbReference type="SAM" id="MobiDB-lite"/>
    </source>
</evidence>
<feature type="region of interest" description="Disordered" evidence="1">
    <location>
        <begin position="81"/>
        <end position="109"/>
    </location>
</feature>
<feature type="compositionally biased region" description="Low complexity" evidence="1">
    <location>
        <begin position="43"/>
        <end position="54"/>
    </location>
</feature>
<reference evidence="2" key="1">
    <citation type="submission" date="2018-04" db="EMBL/GenBank/DDBJ databases">
        <title>Transcriptome of Schizaphis graminum biotype I.</title>
        <authorList>
            <person name="Scully E.D."/>
            <person name="Geib S.M."/>
            <person name="Palmer N.A."/>
            <person name="Koch K."/>
            <person name="Bradshaw J."/>
            <person name="Heng-Moss T."/>
            <person name="Sarath G."/>
        </authorList>
    </citation>
    <scope>NUCLEOTIDE SEQUENCE</scope>
</reference>
<name>A0A2S2NWD7_SCHGA</name>
<feature type="compositionally biased region" description="Gly residues" evidence="1">
    <location>
        <begin position="33"/>
        <end position="42"/>
    </location>
</feature>
<accession>A0A2S2NWD7</accession>
<organism evidence="2">
    <name type="scientific">Schizaphis graminum</name>
    <name type="common">Green bug aphid</name>
    <dbReference type="NCBI Taxonomy" id="13262"/>
    <lineage>
        <taxon>Eukaryota</taxon>
        <taxon>Metazoa</taxon>
        <taxon>Ecdysozoa</taxon>
        <taxon>Arthropoda</taxon>
        <taxon>Hexapoda</taxon>
        <taxon>Insecta</taxon>
        <taxon>Pterygota</taxon>
        <taxon>Neoptera</taxon>
        <taxon>Paraneoptera</taxon>
        <taxon>Hemiptera</taxon>
        <taxon>Sternorrhyncha</taxon>
        <taxon>Aphidomorpha</taxon>
        <taxon>Aphidoidea</taxon>
        <taxon>Aphididae</taxon>
        <taxon>Aphidini</taxon>
        <taxon>Schizaphis</taxon>
    </lineage>
</organism>
<feature type="region of interest" description="Disordered" evidence="1">
    <location>
        <begin position="33"/>
        <end position="63"/>
    </location>
</feature>
<sequence>MPSYDDHTTNPSMNGQRDCGSYMSCKLVMYEDGGGGGDGGGSSSSSSGDDSNSSGNGGSDFYDDSRSWSEVSISCAGANTSLSGSADEGCFSGNGSNNGSSSDCGSDDNGSINSGKWLKSLRTVIDRMVRSERKVRGQKRAVKSILRPPTTYKYVIGMSGFPSKVPVYPKTTM</sequence>
<proteinExistence type="predicted"/>
<feature type="compositionally biased region" description="Low complexity" evidence="1">
    <location>
        <begin position="93"/>
        <end position="109"/>
    </location>
</feature>